<reference evidence="5 6" key="1">
    <citation type="submission" date="2024-10" db="EMBL/GenBank/DDBJ databases">
        <title>Updated reference genomes for cyclostephanoid diatoms.</title>
        <authorList>
            <person name="Roberts W.R."/>
            <person name="Alverson A.J."/>
        </authorList>
    </citation>
    <scope>NUCLEOTIDE SEQUENCE [LARGE SCALE GENOMIC DNA]</scope>
    <source>
        <strain evidence="5 6">AJA276-08</strain>
    </source>
</reference>
<comment type="caution">
    <text evidence="5">The sequence shown here is derived from an EMBL/GenBank/DDBJ whole genome shotgun (WGS) entry which is preliminary data.</text>
</comment>
<evidence type="ECO:0000256" key="3">
    <source>
        <dbReference type="SAM" id="SignalP"/>
    </source>
</evidence>
<dbReference type="PANTHER" id="PTHR23088:SF27">
    <property type="entry name" value="DEAMINATED GLUTATHIONE AMIDASE"/>
    <property type="match status" value="1"/>
</dbReference>
<dbReference type="CDD" id="cd07572">
    <property type="entry name" value="nit"/>
    <property type="match status" value="1"/>
</dbReference>
<dbReference type="SUPFAM" id="SSF56317">
    <property type="entry name" value="Carbon-nitrogen hydrolase"/>
    <property type="match status" value="1"/>
</dbReference>
<evidence type="ECO:0000259" key="4">
    <source>
        <dbReference type="PROSITE" id="PS50263"/>
    </source>
</evidence>
<organism evidence="5 6">
    <name type="scientific">Stephanodiscus triporus</name>
    <dbReference type="NCBI Taxonomy" id="2934178"/>
    <lineage>
        <taxon>Eukaryota</taxon>
        <taxon>Sar</taxon>
        <taxon>Stramenopiles</taxon>
        <taxon>Ochrophyta</taxon>
        <taxon>Bacillariophyta</taxon>
        <taxon>Coscinodiscophyceae</taxon>
        <taxon>Thalassiosirophycidae</taxon>
        <taxon>Stephanodiscales</taxon>
        <taxon>Stephanodiscaceae</taxon>
        <taxon>Stephanodiscus</taxon>
    </lineage>
</organism>
<evidence type="ECO:0000256" key="2">
    <source>
        <dbReference type="SAM" id="MobiDB-lite"/>
    </source>
</evidence>
<feature type="region of interest" description="Disordered" evidence="2">
    <location>
        <begin position="83"/>
        <end position="110"/>
    </location>
</feature>
<name>A0ABD3P1Q8_9STRA</name>
<dbReference type="EMBL" id="JALLAZ020001036">
    <property type="protein sequence ID" value="KAL3782080.1"/>
    <property type="molecule type" value="Genomic_DNA"/>
</dbReference>
<feature type="signal peptide" evidence="3">
    <location>
        <begin position="1"/>
        <end position="23"/>
    </location>
</feature>
<feature type="chain" id="PRO_5044854942" description="CN hydrolase domain-containing protein" evidence="3">
    <location>
        <begin position="24"/>
        <end position="400"/>
    </location>
</feature>
<sequence length="400" mass="43698">MKPSAATIIILALQSGLSSLAAAMVTPSTTARAAIAQLRSTRDKRSNLLDVAKCAGWAMREGARMLFLPECLGFVGDDVSHTLSQADPPIGEDPTTGRYRHDDVTATSSSPSLFLSSPFRRALSDQIKLCAASSPDLNSVCDARDRSDWPEMSFTSIIEELRYIACESKLWISGGGVHTKTETPPPSSDGGDDEGLEKIYNTHVIIDDEGRLRACYHKIHLFDVAIPGKVCLRESDTTRAGTRLVVCDSPIGRLGLSICYDMRFGEMYVDLVQKMGAQVLLMPSAFTVPTGRAHWHALLRARAIESQCYILAAAQVGKHNEKRESYGHSVVYDPWGELLADAGGYDGVGSAGTIIESSEYNESPVRVPSIIVSDIDLDNISLVRERMPIQQHRDISKYSY</sequence>
<dbReference type="Gene3D" id="3.60.110.10">
    <property type="entry name" value="Carbon-nitrogen hydrolase"/>
    <property type="match status" value="1"/>
</dbReference>
<keyword evidence="3" id="KW-0732">Signal</keyword>
<dbReference type="Proteomes" id="UP001530315">
    <property type="component" value="Unassembled WGS sequence"/>
</dbReference>
<dbReference type="InterPro" id="IPR003010">
    <property type="entry name" value="C-N_Hydrolase"/>
</dbReference>
<accession>A0ABD3P1Q8</accession>
<dbReference type="InterPro" id="IPR036526">
    <property type="entry name" value="C-N_Hydrolase_sf"/>
</dbReference>
<keyword evidence="1" id="KW-0378">Hydrolase</keyword>
<dbReference type="InterPro" id="IPR045254">
    <property type="entry name" value="Nit1/2_C-N_Hydrolase"/>
</dbReference>
<evidence type="ECO:0000256" key="1">
    <source>
        <dbReference type="ARBA" id="ARBA00022801"/>
    </source>
</evidence>
<dbReference type="PROSITE" id="PS50263">
    <property type="entry name" value="CN_HYDROLASE"/>
    <property type="match status" value="1"/>
</dbReference>
<dbReference type="AlphaFoldDB" id="A0ABD3P1Q8"/>
<dbReference type="Pfam" id="PF00795">
    <property type="entry name" value="CN_hydrolase"/>
    <property type="match status" value="1"/>
</dbReference>
<dbReference type="GO" id="GO:0016787">
    <property type="term" value="F:hydrolase activity"/>
    <property type="evidence" value="ECO:0007669"/>
    <property type="project" value="UniProtKB-KW"/>
</dbReference>
<feature type="domain" description="CN hydrolase" evidence="4">
    <location>
        <begin position="99"/>
        <end position="377"/>
    </location>
</feature>
<evidence type="ECO:0000313" key="5">
    <source>
        <dbReference type="EMBL" id="KAL3782080.1"/>
    </source>
</evidence>
<keyword evidence="6" id="KW-1185">Reference proteome</keyword>
<evidence type="ECO:0000313" key="6">
    <source>
        <dbReference type="Proteomes" id="UP001530315"/>
    </source>
</evidence>
<gene>
    <name evidence="5" type="ORF">ACHAW5_000701</name>
</gene>
<proteinExistence type="predicted"/>
<dbReference type="PANTHER" id="PTHR23088">
    <property type="entry name" value="NITRILASE-RELATED"/>
    <property type="match status" value="1"/>
</dbReference>
<protein>
    <recommendedName>
        <fullName evidence="4">CN hydrolase domain-containing protein</fullName>
    </recommendedName>
</protein>